<sequence length="384" mass="44105">MSSDQDSCYLCKEYLRDPVSIPCGHIFCSICLQTYWDHADHTGSYLCPECRVTYNKRPTPRRMGGSRHSTIQRNSEAFPPAPPSPDYNYAGPQDVGCDICVGKKHKAIKTCLMCLASYCEKHLKPHFESATFKRHKLVDEIGHLDRQICPQHQKGLELFCRTDQMCICVLCTVKEHKGHDMVSAEQERAEEQQRLGATQAEIQEKIHDRLKQMEELKQASCLSLDMMRSIERMQQEMTKLISSNKRAALNNAEGHMERLTHEIADLKKRDTHITQLSRTEDHIHFIQSYHMLLAQTEAEELPSVSVNPYFTFGSVTKAVSEMKQHLNEFSNEELVKVAKTGQIESNPLSFTQQSCEEAVMYKAVPVQEPQYRDDFLRCESLFLL</sequence>
<evidence type="ECO:0000256" key="4">
    <source>
        <dbReference type="PROSITE-ProRule" id="PRU00024"/>
    </source>
</evidence>
<keyword evidence="2 4" id="KW-0863">Zinc-finger</keyword>
<dbReference type="PROSITE" id="PS50089">
    <property type="entry name" value="ZF_RING_2"/>
    <property type="match status" value="1"/>
</dbReference>
<dbReference type="CDD" id="cd16601">
    <property type="entry name" value="RING-HC_TRIM39_C-IV"/>
    <property type="match status" value="1"/>
</dbReference>
<dbReference type="Gene3D" id="3.30.160.60">
    <property type="entry name" value="Classic Zinc Finger"/>
    <property type="match status" value="1"/>
</dbReference>
<dbReference type="HOGENOM" id="CLU_013137_0_2_1"/>
<evidence type="ECO:0000256" key="5">
    <source>
        <dbReference type="SAM" id="Coils"/>
    </source>
</evidence>
<dbReference type="Pfam" id="PF25600">
    <property type="entry name" value="TRIM_CC"/>
    <property type="match status" value="1"/>
</dbReference>
<accession>M3ZUR0</accession>
<dbReference type="InterPro" id="IPR001841">
    <property type="entry name" value="Znf_RING"/>
</dbReference>
<evidence type="ECO:0000259" key="8">
    <source>
        <dbReference type="PROSITE" id="PS50119"/>
    </source>
</evidence>
<dbReference type="PROSITE" id="PS00518">
    <property type="entry name" value="ZF_RING_1"/>
    <property type="match status" value="1"/>
</dbReference>
<dbReference type="eggNOG" id="ENOG502QW2Y">
    <property type="taxonomic scope" value="Eukaryota"/>
</dbReference>
<evidence type="ECO:0000256" key="1">
    <source>
        <dbReference type="ARBA" id="ARBA00022723"/>
    </source>
</evidence>
<dbReference type="InParanoid" id="M3ZUR0"/>
<evidence type="ECO:0000256" key="2">
    <source>
        <dbReference type="ARBA" id="ARBA00022771"/>
    </source>
</evidence>
<dbReference type="STRING" id="8083.ENSXMAP00000005953"/>
<dbReference type="InterPro" id="IPR013083">
    <property type="entry name" value="Znf_RING/FYVE/PHD"/>
</dbReference>
<keyword evidence="3" id="KW-0862">Zinc</keyword>
<proteinExistence type="predicted"/>
<dbReference type="InterPro" id="IPR017907">
    <property type="entry name" value="Znf_RING_CS"/>
</dbReference>
<dbReference type="Pfam" id="PF15227">
    <property type="entry name" value="zf-C3HC4_4"/>
    <property type="match status" value="1"/>
</dbReference>
<keyword evidence="5" id="KW-0175">Coiled coil</keyword>
<evidence type="ECO:0000256" key="3">
    <source>
        <dbReference type="ARBA" id="ARBA00022833"/>
    </source>
</evidence>
<dbReference type="Ensembl" id="ENSXMAT00000005959.2">
    <property type="protein sequence ID" value="ENSXMAP00000005953.2"/>
    <property type="gene ID" value="ENSXMAG00000005932.2"/>
</dbReference>
<evidence type="ECO:0000256" key="6">
    <source>
        <dbReference type="SAM" id="MobiDB-lite"/>
    </source>
</evidence>
<dbReference type="InterPro" id="IPR000315">
    <property type="entry name" value="Znf_B-box"/>
</dbReference>
<dbReference type="InterPro" id="IPR058030">
    <property type="entry name" value="TRIM8/14/16/25/29/45/65_CC"/>
</dbReference>
<protein>
    <submittedName>
        <fullName evidence="9">FinTRIM family, member 83</fullName>
    </submittedName>
</protein>
<feature type="coiled-coil region" evidence="5">
    <location>
        <begin position="181"/>
        <end position="269"/>
    </location>
</feature>
<dbReference type="Pfam" id="PF00643">
    <property type="entry name" value="zf-B_box"/>
    <property type="match status" value="1"/>
</dbReference>
<dbReference type="InterPro" id="IPR051051">
    <property type="entry name" value="E3_ubiq-ligase_TRIM/RNF"/>
</dbReference>
<dbReference type="PANTHER" id="PTHR25465:SF35">
    <property type="entry name" value="E3 UBIQUITIN_ISG15 LIGASE TRIM25-RELATED"/>
    <property type="match status" value="1"/>
</dbReference>
<dbReference type="PANTHER" id="PTHR25465">
    <property type="entry name" value="B-BOX DOMAIN CONTAINING"/>
    <property type="match status" value="1"/>
</dbReference>
<dbReference type="AlphaFoldDB" id="M3ZUR0"/>
<dbReference type="SMART" id="SM00336">
    <property type="entry name" value="BBOX"/>
    <property type="match status" value="1"/>
</dbReference>
<feature type="domain" description="RING-type" evidence="7">
    <location>
        <begin position="8"/>
        <end position="51"/>
    </location>
</feature>
<dbReference type="SMART" id="SM00184">
    <property type="entry name" value="RING"/>
    <property type="match status" value="1"/>
</dbReference>
<dbReference type="GeneTree" id="ENSGT00940000162978"/>
<reference evidence="9" key="3">
    <citation type="submission" date="2025-08" db="UniProtKB">
        <authorList>
            <consortium name="Ensembl"/>
        </authorList>
    </citation>
    <scope>IDENTIFICATION</scope>
    <source>
        <strain evidence="9">JP 163 A</strain>
    </source>
</reference>
<reference evidence="9" key="4">
    <citation type="submission" date="2025-09" db="UniProtKB">
        <authorList>
            <consortium name="Ensembl"/>
        </authorList>
    </citation>
    <scope>IDENTIFICATION</scope>
    <source>
        <strain evidence="9">JP 163 A</strain>
    </source>
</reference>
<dbReference type="Gene3D" id="3.30.40.10">
    <property type="entry name" value="Zinc/RING finger domain, C3HC4 (zinc finger)"/>
    <property type="match status" value="1"/>
</dbReference>
<dbReference type="SUPFAM" id="SSF57850">
    <property type="entry name" value="RING/U-box"/>
    <property type="match status" value="1"/>
</dbReference>
<dbReference type="CDD" id="cd19769">
    <property type="entry name" value="Bbox2_TRIM16-like"/>
    <property type="match status" value="1"/>
</dbReference>
<dbReference type="SUPFAM" id="SSF57845">
    <property type="entry name" value="B-box zinc-binding domain"/>
    <property type="match status" value="1"/>
</dbReference>
<reference evidence="10" key="2">
    <citation type="journal article" date="2013" name="Nat. Genet.">
        <title>The genome of the platyfish, Xiphophorus maculatus, provides insights into evolutionary adaptation and several complex traits.</title>
        <authorList>
            <person name="Schartl M."/>
            <person name="Walter R.B."/>
            <person name="Shen Y."/>
            <person name="Garcia T."/>
            <person name="Catchen J."/>
            <person name="Amores A."/>
            <person name="Braasch I."/>
            <person name="Chalopin D."/>
            <person name="Volff J.N."/>
            <person name="Lesch K.P."/>
            <person name="Bisazza A."/>
            <person name="Minx P."/>
            <person name="Hillier L."/>
            <person name="Wilson R.K."/>
            <person name="Fuerstenberg S."/>
            <person name="Boore J."/>
            <person name="Searle S."/>
            <person name="Postlethwait J.H."/>
            <person name="Warren W.C."/>
        </authorList>
    </citation>
    <scope>NUCLEOTIDE SEQUENCE [LARGE SCALE GENOMIC DNA]</scope>
    <source>
        <strain evidence="10">JP 163 A</strain>
    </source>
</reference>
<dbReference type="OMA" id="ACFLCKE"/>
<dbReference type="GO" id="GO:0008270">
    <property type="term" value="F:zinc ion binding"/>
    <property type="evidence" value="ECO:0007669"/>
    <property type="project" value="UniProtKB-KW"/>
</dbReference>
<name>M3ZUR0_XIPMA</name>
<reference evidence="10" key="1">
    <citation type="submission" date="2012-01" db="EMBL/GenBank/DDBJ databases">
        <authorList>
            <person name="Walter R."/>
            <person name="Schartl M."/>
            <person name="Warren W."/>
        </authorList>
    </citation>
    <scope>NUCLEOTIDE SEQUENCE [LARGE SCALE GENOMIC DNA]</scope>
    <source>
        <strain evidence="10">JP 163 A</strain>
    </source>
</reference>
<organism evidence="9 10">
    <name type="scientific">Xiphophorus maculatus</name>
    <name type="common">Southern platyfish</name>
    <name type="synonym">Platypoecilus maculatus</name>
    <dbReference type="NCBI Taxonomy" id="8083"/>
    <lineage>
        <taxon>Eukaryota</taxon>
        <taxon>Metazoa</taxon>
        <taxon>Chordata</taxon>
        <taxon>Craniata</taxon>
        <taxon>Vertebrata</taxon>
        <taxon>Euteleostomi</taxon>
        <taxon>Actinopterygii</taxon>
        <taxon>Neopterygii</taxon>
        <taxon>Teleostei</taxon>
        <taxon>Neoteleostei</taxon>
        <taxon>Acanthomorphata</taxon>
        <taxon>Ovalentaria</taxon>
        <taxon>Atherinomorphae</taxon>
        <taxon>Cyprinodontiformes</taxon>
        <taxon>Poeciliidae</taxon>
        <taxon>Poeciliinae</taxon>
        <taxon>Xiphophorus</taxon>
    </lineage>
</organism>
<keyword evidence="10" id="KW-1185">Reference proteome</keyword>
<feature type="region of interest" description="Disordered" evidence="6">
    <location>
        <begin position="61"/>
        <end position="82"/>
    </location>
</feature>
<evidence type="ECO:0000259" key="7">
    <source>
        <dbReference type="PROSITE" id="PS50089"/>
    </source>
</evidence>
<evidence type="ECO:0000313" key="9">
    <source>
        <dbReference type="Ensembl" id="ENSXMAP00000005953.2"/>
    </source>
</evidence>
<feature type="domain" description="B box-type" evidence="8">
    <location>
        <begin position="144"/>
        <end position="184"/>
    </location>
</feature>
<evidence type="ECO:0000313" key="10">
    <source>
        <dbReference type="Proteomes" id="UP000002852"/>
    </source>
</evidence>
<dbReference type="Gene3D" id="4.10.830.40">
    <property type="match status" value="1"/>
</dbReference>
<dbReference type="PROSITE" id="PS50119">
    <property type="entry name" value="ZF_BBOX"/>
    <property type="match status" value="1"/>
</dbReference>
<dbReference type="Proteomes" id="UP000002852">
    <property type="component" value="Unassembled WGS sequence"/>
</dbReference>
<keyword evidence="1" id="KW-0479">Metal-binding</keyword>